<keyword evidence="1" id="KW-0812">Transmembrane</keyword>
<dbReference type="InterPro" id="IPR027463">
    <property type="entry name" value="AcrB_DN_DC_subdom"/>
</dbReference>
<comment type="caution">
    <text evidence="2">The sequence shown here is derived from an EMBL/GenBank/DDBJ whole genome shotgun (WGS) entry which is preliminary data.</text>
</comment>
<keyword evidence="3" id="KW-1185">Reference proteome</keyword>
<dbReference type="InterPro" id="IPR001036">
    <property type="entry name" value="Acrflvin-R"/>
</dbReference>
<organism evidence="2 3">
    <name type="scientific">Novosphingobium cyanobacteriorum</name>
    <dbReference type="NCBI Taxonomy" id="3024215"/>
    <lineage>
        <taxon>Bacteria</taxon>
        <taxon>Pseudomonadati</taxon>
        <taxon>Pseudomonadota</taxon>
        <taxon>Alphaproteobacteria</taxon>
        <taxon>Sphingomonadales</taxon>
        <taxon>Sphingomonadaceae</taxon>
        <taxon>Novosphingobium</taxon>
    </lineage>
</organism>
<dbReference type="PANTHER" id="PTHR32063:SF77">
    <property type="entry name" value="ACR FAMILY TRANSPORT PROTEIN"/>
    <property type="match status" value="1"/>
</dbReference>
<dbReference type="Proteomes" id="UP001222770">
    <property type="component" value="Unassembled WGS sequence"/>
</dbReference>
<keyword evidence="1" id="KW-0472">Membrane</keyword>
<name>A0ABT6CGG2_9SPHN</name>
<feature type="transmembrane region" description="Helical" evidence="1">
    <location>
        <begin position="361"/>
        <end position="384"/>
    </location>
</feature>
<dbReference type="Gene3D" id="1.20.1640.10">
    <property type="entry name" value="Multidrug efflux transporter AcrB transmembrane domain"/>
    <property type="match status" value="2"/>
</dbReference>
<feature type="transmembrane region" description="Helical" evidence="1">
    <location>
        <begin position="464"/>
        <end position="482"/>
    </location>
</feature>
<feature type="transmembrane region" description="Helical" evidence="1">
    <location>
        <begin position="915"/>
        <end position="940"/>
    </location>
</feature>
<feature type="transmembrane region" description="Helical" evidence="1">
    <location>
        <begin position="863"/>
        <end position="882"/>
    </location>
</feature>
<feature type="transmembrane region" description="Helical" evidence="1">
    <location>
        <begin position="889"/>
        <end position="909"/>
    </location>
</feature>
<protein>
    <submittedName>
        <fullName evidence="2">Efflux RND transporter permease subunit</fullName>
    </submittedName>
</protein>
<evidence type="ECO:0000256" key="1">
    <source>
        <dbReference type="SAM" id="Phobius"/>
    </source>
</evidence>
<dbReference type="EMBL" id="JAROCY010000005">
    <property type="protein sequence ID" value="MDF8332907.1"/>
    <property type="molecule type" value="Genomic_DNA"/>
</dbReference>
<dbReference type="Pfam" id="PF00873">
    <property type="entry name" value="ACR_tran"/>
    <property type="match status" value="1"/>
</dbReference>
<feature type="transmembrane region" description="Helical" evidence="1">
    <location>
        <begin position="432"/>
        <end position="452"/>
    </location>
</feature>
<feature type="transmembrane region" description="Helical" evidence="1">
    <location>
        <begin position="15"/>
        <end position="35"/>
    </location>
</feature>
<dbReference type="SUPFAM" id="SSF82866">
    <property type="entry name" value="Multidrug efflux transporter AcrB transmembrane domain"/>
    <property type="match status" value="2"/>
</dbReference>
<feature type="transmembrane region" description="Helical" evidence="1">
    <location>
        <begin position="961"/>
        <end position="980"/>
    </location>
</feature>
<sequence length="1058" mass="113950">MNFRNISAWSIRNPVVPIVMFIGLTLAGIVAFMGMKVQDQPDIEFPMVIVQISQPGAAPTEIENQITQRVESAVRTIAGVDTITSTASEGSSQTMVMFKIGTDINAAVNEVKNQVDQVRGNLPEGILEPQVFKAETSSDPIAYWAVSADDMTMEQLSWFVDDTVAKRLLQIPGMASVERAGGVNREIAVTLDPMRMKAQGVTATQINAALRQVNLNAAGGKAEVAGSRQAVRVLGNARTAFDLSQTEINVGGRFIKLTDVADVRDSYSEITSIAKTGGKPVVTFSIARARGESDVSVYDAAVEELGKLRAEQGNKIKFTQLFTSVGYTKEQYKTSMSAMVEGAVLAVIVVFFFLRDWRATIVSAIAIPLSSIPTFWVLSLMGITLNTMSLLALGLVAGVLVDDAIVEIENIVRHMRMGKSAYQAAIDAADEIGLAVVATTFSIVAVFFPVALMPGVSGQFFKNFGFTVVIAVLFSLLVARMITPMVAAYFLKAHGEEEHGTGPMMDRYMAVLRWSLDTSDARAYRAQHPRRRFRARLRDHRLWMMGIGAGALLLTGVLFVTIPTQFFPDTDSDFSRISIEMAPGTTIRQTEQKIDEVLALVKDEPEIDVALERINEGSGRIFLELKKDRERSSLDFERQLTPRLQQVADARVSFLSNTGGPGGGSGRPISVMLSGSDPDKLQRAAQELVNQMSGLKSVVGPRISADLRRPEIVITPHLDLAASLGVTTQTLSQVIRIATQGEIDQNSAKFSLSDRQVPIRVKLPESSRRDLSTIEELPVPTVSGGSVPLSRVASISFGSGPTTIQRYNQNRRIFVGADLPQGVVKGTAMNEINALPIMKNLPQGVSNAPAGEDRWQQEMLSNFLIALVAGVFLVFAVLVLLYHRFISPLVNMGSLFLAPLGGLILLLLTGQSLSLPVFIGILMLFGIVAKNSILLIDFAIEEMAAGQSKLAAITEAGHKRAQPIVMTTVAMIAGMVPTAVSIGGDGGWRSPMGIVVIGGLTLSTLLTLLIVPAGFSLADGLEKRLGPWIGRRVLSYDPQAAKATGAGNHGAGEAFPAE</sequence>
<accession>A0ABT6CGG2</accession>
<dbReference type="PRINTS" id="PR00702">
    <property type="entry name" value="ACRIFLAVINRP"/>
</dbReference>
<dbReference type="RefSeq" id="WP_277276110.1">
    <property type="nucleotide sequence ID" value="NZ_JAROCY010000005.1"/>
</dbReference>
<proteinExistence type="predicted"/>
<feature type="transmembrane region" description="Helical" evidence="1">
    <location>
        <begin position="542"/>
        <end position="562"/>
    </location>
</feature>
<feature type="transmembrane region" description="Helical" evidence="1">
    <location>
        <begin position="336"/>
        <end position="354"/>
    </location>
</feature>
<evidence type="ECO:0000313" key="2">
    <source>
        <dbReference type="EMBL" id="MDF8332907.1"/>
    </source>
</evidence>
<reference evidence="2 3" key="1">
    <citation type="submission" date="2023-03" db="EMBL/GenBank/DDBJ databases">
        <title>Novosphingobium cyanobacteriorum sp. nov., isolated from a eutrophic reservoir during the Microcystis bloom period.</title>
        <authorList>
            <person name="Kang M."/>
            <person name="Le V."/>
            <person name="Ko S.-R."/>
            <person name="Lee S.-A."/>
            <person name="Ahn C.-Y."/>
        </authorList>
    </citation>
    <scope>NUCLEOTIDE SEQUENCE [LARGE SCALE GENOMIC DNA]</scope>
    <source>
        <strain evidence="2 3">HBC54</strain>
    </source>
</reference>
<feature type="transmembrane region" description="Helical" evidence="1">
    <location>
        <begin position="992"/>
        <end position="1015"/>
    </location>
</feature>
<feature type="transmembrane region" description="Helical" evidence="1">
    <location>
        <begin position="390"/>
        <end position="412"/>
    </location>
</feature>
<dbReference type="PANTHER" id="PTHR32063">
    <property type="match status" value="1"/>
</dbReference>
<evidence type="ECO:0000313" key="3">
    <source>
        <dbReference type="Proteomes" id="UP001222770"/>
    </source>
</evidence>
<dbReference type="Gene3D" id="3.30.2090.10">
    <property type="entry name" value="Multidrug efflux transporter AcrB TolC docking domain, DN and DC subdomains"/>
    <property type="match status" value="2"/>
</dbReference>
<dbReference type="SUPFAM" id="SSF82693">
    <property type="entry name" value="Multidrug efflux transporter AcrB pore domain, PN1, PN2, PC1 and PC2 subdomains"/>
    <property type="match status" value="3"/>
</dbReference>
<dbReference type="SUPFAM" id="SSF82714">
    <property type="entry name" value="Multidrug efflux transporter AcrB TolC docking domain, DN and DC subdomains"/>
    <property type="match status" value="2"/>
</dbReference>
<dbReference type="Gene3D" id="3.30.70.1430">
    <property type="entry name" value="Multidrug efflux transporter AcrB pore domain"/>
    <property type="match status" value="2"/>
</dbReference>
<dbReference type="Gene3D" id="3.30.70.1320">
    <property type="entry name" value="Multidrug efflux transporter AcrB pore domain like"/>
    <property type="match status" value="1"/>
</dbReference>
<keyword evidence="1" id="KW-1133">Transmembrane helix</keyword>
<dbReference type="Gene3D" id="3.30.70.1440">
    <property type="entry name" value="Multidrug efflux transporter AcrB pore domain"/>
    <property type="match status" value="1"/>
</dbReference>
<gene>
    <name evidence="2" type="ORF">POM99_06830</name>
</gene>